<dbReference type="Proteomes" id="UP000265020">
    <property type="component" value="Unassembled WGS sequence"/>
</dbReference>
<organism evidence="2 3">
    <name type="scientific">Cyprinodon variegatus</name>
    <name type="common">Sheepshead minnow</name>
    <dbReference type="NCBI Taxonomy" id="28743"/>
    <lineage>
        <taxon>Eukaryota</taxon>
        <taxon>Metazoa</taxon>
        <taxon>Chordata</taxon>
        <taxon>Craniata</taxon>
        <taxon>Vertebrata</taxon>
        <taxon>Euteleostomi</taxon>
        <taxon>Actinopterygii</taxon>
        <taxon>Neopterygii</taxon>
        <taxon>Teleostei</taxon>
        <taxon>Neoteleostei</taxon>
        <taxon>Acanthomorphata</taxon>
        <taxon>Ovalentaria</taxon>
        <taxon>Atherinomorphae</taxon>
        <taxon>Cyprinodontiformes</taxon>
        <taxon>Cyprinodontidae</taxon>
        <taxon>Cyprinodon</taxon>
    </lineage>
</organism>
<proteinExistence type="predicted"/>
<evidence type="ECO:0000313" key="2">
    <source>
        <dbReference type="Ensembl" id="ENSCVAP00000026375.1"/>
    </source>
</evidence>
<dbReference type="InterPro" id="IPR007053">
    <property type="entry name" value="LRAT_dom"/>
</dbReference>
<accession>A0A3Q2GI22</accession>
<dbReference type="AlphaFoldDB" id="A0A3Q2GI22"/>
<dbReference type="Gene3D" id="3.90.1720.10">
    <property type="entry name" value="endopeptidase domain like (from Nostoc punctiforme)"/>
    <property type="match status" value="1"/>
</dbReference>
<evidence type="ECO:0000313" key="3">
    <source>
        <dbReference type="Proteomes" id="UP000265020"/>
    </source>
</evidence>
<evidence type="ECO:0000259" key="1">
    <source>
        <dbReference type="PROSITE" id="PS51934"/>
    </source>
</evidence>
<reference evidence="2" key="2">
    <citation type="submission" date="2025-09" db="UniProtKB">
        <authorList>
            <consortium name="Ensembl"/>
        </authorList>
    </citation>
    <scope>IDENTIFICATION</scope>
</reference>
<dbReference type="PROSITE" id="PS51934">
    <property type="entry name" value="LRAT"/>
    <property type="match status" value="1"/>
</dbReference>
<dbReference type="OMA" id="NCEHLAN"/>
<name>A0A3Q2GI22_CYPVA</name>
<dbReference type="Ensembl" id="ENSCVAT00000016395.1">
    <property type="protein sequence ID" value="ENSCVAP00000026375.1"/>
    <property type="gene ID" value="ENSCVAG00000011889.1"/>
</dbReference>
<dbReference type="Pfam" id="PF04970">
    <property type="entry name" value="LRAT"/>
    <property type="match status" value="1"/>
</dbReference>
<feature type="domain" description="LRAT" evidence="1">
    <location>
        <begin position="27"/>
        <end position="143"/>
    </location>
</feature>
<protein>
    <recommendedName>
        <fullName evidence="1">LRAT domain-containing protein</fullName>
    </recommendedName>
</protein>
<sequence length="154" mass="17271">GGAVVSAPCMENYNFGDIIAFPKVMGCKCMPLATYKHYAVYVGKEEFEGKKPDEDIFHLTGSVSVSDCVFGKLSTQGEHELDNYLDTIWTIDPVHIKQRIKELHKNCPAEKSKEFRIGSWKPFSHNCEHIANYVRYGNEVSLQEVCPLDAPNAG</sequence>
<reference evidence="2" key="1">
    <citation type="submission" date="2025-08" db="UniProtKB">
        <authorList>
            <consortium name="Ensembl"/>
        </authorList>
    </citation>
    <scope>IDENTIFICATION</scope>
</reference>
<keyword evidence="3" id="KW-1185">Reference proteome</keyword>
<dbReference type="GeneTree" id="ENSGT01140000282712"/>